<name>A0A848DCR2_9PSEU</name>
<evidence type="ECO:0000313" key="3">
    <source>
        <dbReference type="Proteomes" id="UP000586918"/>
    </source>
</evidence>
<proteinExistence type="predicted"/>
<keyword evidence="3" id="KW-1185">Reference proteome</keyword>
<feature type="domain" description="PucR C-terminal helix-turn-helix" evidence="1">
    <location>
        <begin position="1"/>
        <end position="52"/>
    </location>
</feature>
<organism evidence="2 3">
    <name type="scientific">Pseudonocardia bannensis</name>
    <dbReference type="NCBI Taxonomy" id="630973"/>
    <lineage>
        <taxon>Bacteria</taxon>
        <taxon>Bacillati</taxon>
        <taxon>Actinomycetota</taxon>
        <taxon>Actinomycetes</taxon>
        <taxon>Pseudonocardiales</taxon>
        <taxon>Pseudonocardiaceae</taxon>
        <taxon>Pseudonocardia</taxon>
    </lineage>
</organism>
<dbReference type="Proteomes" id="UP000586918">
    <property type="component" value="Unassembled WGS sequence"/>
</dbReference>
<protein>
    <submittedName>
        <fullName evidence="2">PucR family transcriptional regulator</fullName>
    </submittedName>
</protein>
<reference evidence="2 3" key="1">
    <citation type="submission" date="2020-04" db="EMBL/GenBank/DDBJ databases">
        <authorList>
            <person name="Klaysubun C."/>
            <person name="Duangmal K."/>
            <person name="Lipun K."/>
        </authorList>
    </citation>
    <scope>NUCLEOTIDE SEQUENCE [LARGE SCALE GENOMIC DNA]</scope>
    <source>
        <strain evidence="2 3">DSM 45300</strain>
    </source>
</reference>
<evidence type="ECO:0000259" key="1">
    <source>
        <dbReference type="Pfam" id="PF13556"/>
    </source>
</evidence>
<comment type="caution">
    <text evidence="2">The sequence shown here is derived from an EMBL/GenBank/DDBJ whole genome shotgun (WGS) entry which is preliminary data.</text>
</comment>
<gene>
    <name evidence="2" type="ORF">HF519_02080</name>
</gene>
<sequence>MRTLWGYHGLGCDLARTAVALGKHRSTVRYRLYRVRELTGLEPEDPRSAEALLEIAGLHA</sequence>
<dbReference type="Pfam" id="PF13556">
    <property type="entry name" value="HTH_30"/>
    <property type="match status" value="1"/>
</dbReference>
<evidence type="ECO:0000313" key="2">
    <source>
        <dbReference type="EMBL" id="NMH90398.1"/>
    </source>
</evidence>
<dbReference type="AlphaFoldDB" id="A0A848DCR2"/>
<dbReference type="InterPro" id="IPR042070">
    <property type="entry name" value="PucR_C-HTH_sf"/>
</dbReference>
<dbReference type="EMBL" id="JAAXKZ010000004">
    <property type="protein sequence ID" value="NMH90398.1"/>
    <property type="molecule type" value="Genomic_DNA"/>
</dbReference>
<dbReference type="InterPro" id="IPR025736">
    <property type="entry name" value="PucR_C-HTH_dom"/>
</dbReference>
<dbReference type="Gene3D" id="1.10.10.2840">
    <property type="entry name" value="PucR C-terminal helix-turn-helix domain"/>
    <property type="match status" value="1"/>
</dbReference>
<accession>A0A848DCR2</accession>
<dbReference type="RefSeq" id="WP_169409901.1">
    <property type="nucleotide sequence ID" value="NZ_JAAXKZ010000004.1"/>
</dbReference>